<accession>A0A7W0DMI7</accession>
<dbReference type="RefSeq" id="WP_181658802.1">
    <property type="nucleotide sequence ID" value="NZ_JACEHE010000011.1"/>
</dbReference>
<dbReference type="InterPro" id="IPR001647">
    <property type="entry name" value="HTH_TetR"/>
</dbReference>
<name>A0A7W0DMI7_9ACTN</name>
<evidence type="ECO:0000313" key="7">
    <source>
        <dbReference type="Proteomes" id="UP000545761"/>
    </source>
</evidence>
<evidence type="ECO:0000256" key="3">
    <source>
        <dbReference type="ARBA" id="ARBA00023163"/>
    </source>
</evidence>
<evidence type="ECO:0000313" key="6">
    <source>
        <dbReference type="EMBL" id="MBA2947832.1"/>
    </source>
</evidence>
<evidence type="ECO:0000256" key="4">
    <source>
        <dbReference type="PROSITE-ProRule" id="PRU00335"/>
    </source>
</evidence>
<dbReference type="GO" id="GO:0000976">
    <property type="term" value="F:transcription cis-regulatory region binding"/>
    <property type="evidence" value="ECO:0007669"/>
    <property type="project" value="TreeGrafter"/>
</dbReference>
<dbReference type="Pfam" id="PF00440">
    <property type="entry name" value="TetR_N"/>
    <property type="match status" value="1"/>
</dbReference>
<dbReference type="Gene3D" id="1.10.357.10">
    <property type="entry name" value="Tetracycline Repressor, domain 2"/>
    <property type="match status" value="1"/>
</dbReference>
<evidence type="ECO:0000259" key="5">
    <source>
        <dbReference type="PROSITE" id="PS50977"/>
    </source>
</evidence>
<organism evidence="6 7">
    <name type="scientific">Streptomyces himalayensis subsp. himalayensis</name>
    <dbReference type="NCBI Taxonomy" id="2756131"/>
    <lineage>
        <taxon>Bacteria</taxon>
        <taxon>Bacillati</taxon>
        <taxon>Actinomycetota</taxon>
        <taxon>Actinomycetes</taxon>
        <taxon>Kitasatosporales</taxon>
        <taxon>Streptomycetaceae</taxon>
        <taxon>Streptomyces</taxon>
        <taxon>Streptomyces himalayensis</taxon>
    </lineage>
</organism>
<proteinExistence type="predicted"/>
<dbReference type="PANTHER" id="PTHR30055">
    <property type="entry name" value="HTH-TYPE TRANSCRIPTIONAL REGULATOR RUTR"/>
    <property type="match status" value="1"/>
</dbReference>
<protein>
    <submittedName>
        <fullName evidence="6">TetR/AcrR family transcriptional regulator</fullName>
    </submittedName>
</protein>
<dbReference type="InterPro" id="IPR009057">
    <property type="entry name" value="Homeodomain-like_sf"/>
</dbReference>
<feature type="DNA-binding region" description="H-T-H motif" evidence="4">
    <location>
        <begin position="60"/>
        <end position="79"/>
    </location>
</feature>
<comment type="caution">
    <text evidence="6">The sequence shown here is derived from an EMBL/GenBank/DDBJ whole genome shotgun (WGS) entry which is preliminary data.</text>
</comment>
<dbReference type="EMBL" id="JACEHE010000011">
    <property type="protein sequence ID" value="MBA2947832.1"/>
    <property type="molecule type" value="Genomic_DNA"/>
</dbReference>
<dbReference type="InterPro" id="IPR036271">
    <property type="entry name" value="Tet_transcr_reg_TetR-rel_C_sf"/>
</dbReference>
<dbReference type="InterPro" id="IPR050109">
    <property type="entry name" value="HTH-type_TetR-like_transc_reg"/>
</dbReference>
<evidence type="ECO:0000256" key="1">
    <source>
        <dbReference type="ARBA" id="ARBA00023015"/>
    </source>
</evidence>
<reference evidence="6 7" key="1">
    <citation type="submission" date="2020-07" db="EMBL/GenBank/DDBJ databases">
        <title>Streptomyces isolated from Indian soil.</title>
        <authorList>
            <person name="Mandal S."/>
            <person name="Maiti P.K."/>
        </authorList>
    </citation>
    <scope>NUCLEOTIDE SEQUENCE [LARGE SCALE GENOMIC DNA]</scope>
    <source>
        <strain evidence="6 7">PSKA28</strain>
    </source>
</reference>
<sequence length="243" mass="26865">MAAEHSSVESEATHAPTTSWRELAVARSVDPARVRAEKRVQRFLDAALELMSGDSGKDFTVQEVVKKSGQSLRSFYQYFTGKHELLLALFEESVHSTARRLQEAIADEDDALERLRHFTVEYYLLCRPLPDDSSERKTAILGMAEFAQQLLTEHPKEAARAFAPMFTLLHRLLDEAAAQGAIRSGLDHRAIAGTMLQAISFNSFAVTISGSPVRSDGSDAEALWDLVLHGLAAGTPKRKRSAR</sequence>
<dbReference type="SUPFAM" id="SSF48498">
    <property type="entry name" value="Tetracyclin repressor-like, C-terminal domain"/>
    <property type="match status" value="1"/>
</dbReference>
<keyword evidence="2 4" id="KW-0238">DNA-binding</keyword>
<dbReference type="PROSITE" id="PS50977">
    <property type="entry name" value="HTH_TETR_2"/>
    <property type="match status" value="1"/>
</dbReference>
<dbReference type="GO" id="GO:0003700">
    <property type="term" value="F:DNA-binding transcription factor activity"/>
    <property type="evidence" value="ECO:0007669"/>
    <property type="project" value="TreeGrafter"/>
</dbReference>
<evidence type="ECO:0000256" key="2">
    <source>
        <dbReference type="ARBA" id="ARBA00023125"/>
    </source>
</evidence>
<keyword evidence="1" id="KW-0805">Transcription regulation</keyword>
<dbReference type="SUPFAM" id="SSF46689">
    <property type="entry name" value="Homeodomain-like"/>
    <property type="match status" value="1"/>
</dbReference>
<dbReference type="PANTHER" id="PTHR30055:SF234">
    <property type="entry name" value="HTH-TYPE TRANSCRIPTIONAL REGULATOR BETI"/>
    <property type="match status" value="1"/>
</dbReference>
<keyword evidence="3" id="KW-0804">Transcription</keyword>
<gene>
    <name evidence="6" type="ORF">H1D24_18950</name>
</gene>
<dbReference type="Proteomes" id="UP000545761">
    <property type="component" value="Unassembled WGS sequence"/>
</dbReference>
<dbReference type="AlphaFoldDB" id="A0A7W0DMI7"/>
<feature type="domain" description="HTH tetR-type" evidence="5">
    <location>
        <begin position="37"/>
        <end position="97"/>
    </location>
</feature>
<dbReference type="Gene3D" id="1.10.10.60">
    <property type="entry name" value="Homeodomain-like"/>
    <property type="match status" value="1"/>
</dbReference>